<dbReference type="EMBL" id="UINC01011234">
    <property type="protein sequence ID" value="SVA49673.1"/>
    <property type="molecule type" value="Genomic_DNA"/>
</dbReference>
<name>A0A381WCJ7_9ZZZZ</name>
<dbReference type="GO" id="GO:0008168">
    <property type="term" value="F:methyltransferase activity"/>
    <property type="evidence" value="ECO:0007669"/>
    <property type="project" value="UniProtKB-KW"/>
</dbReference>
<evidence type="ECO:0000256" key="3">
    <source>
        <dbReference type="ARBA" id="ARBA00022691"/>
    </source>
</evidence>
<dbReference type="InterPro" id="IPR029063">
    <property type="entry name" value="SAM-dependent_MTases_sf"/>
</dbReference>
<proteinExistence type="predicted"/>
<evidence type="ECO:0000256" key="1">
    <source>
        <dbReference type="ARBA" id="ARBA00022603"/>
    </source>
</evidence>
<accession>A0A381WCJ7</accession>
<dbReference type="AlphaFoldDB" id="A0A381WCJ7"/>
<dbReference type="Gene3D" id="3.40.50.150">
    <property type="entry name" value="Vaccinia Virus protein VP39"/>
    <property type="match status" value="1"/>
</dbReference>
<dbReference type="SUPFAM" id="SSF53335">
    <property type="entry name" value="S-adenosyl-L-methionine-dependent methyltransferases"/>
    <property type="match status" value="1"/>
</dbReference>
<dbReference type="InterPro" id="IPR004033">
    <property type="entry name" value="UbiE/COQ5_MeTrFase"/>
</dbReference>
<keyword evidence="3" id="KW-0949">S-adenosyl-L-methionine</keyword>
<gene>
    <name evidence="4" type="ORF">METZ01_LOCUS102527</name>
</gene>
<dbReference type="PANTHER" id="PTHR43591">
    <property type="entry name" value="METHYLTRANSFERASE"/>
    <property type="match status" value="1"/>
</dbReference>
<evidence type="ECO:0000313" key="4">
    <source>
        <dbReference type="EMBL" id="SVA49673.1"/>
    </source>
</evidence>
<protein>
    <recommendedName>
        <fullName evidence="5">Methyltransferase type 11 domain-containing protein</fullName>
    </recommendedName>
</protein>
<sequence>MTQTGEKLVPHPHLKQFYEDESQREEFVNRIFDDTASKYDPVNNILSLGSGIRYRKQALIRSGLTSEMSVLDVATGTGLVAAAEISIVGPKGSVTGLDRSYNMLIEVGNKLNIPLIQGDANVLPFADNSFHFLTMGYALRHVDDLKGTLKEYFRVLKPGGILLILELMRPTNKMIYRIVQLYFRLMVALISIPGIGGKNEGRLIKYYWDTIDKFVGSNIIINTLSETGFEEAKSHQIFNFFTEFTAIKP</sequence>
<dbReference type="PROSITE" id="PS51608">
    <property type="entry name" value="SAM_MT_UBIE"/>
    <property type="match status" value="1"/>
</dbReference>
<reference evidence="4" key="1">
    <citation type="submission" date="2018-05" db="EMBL/GenBank/DDBJ databases">
        <authorList>
            <person name="Lanie J.A."/>
            <person name="Ng W.-L."/>
            <person name="Kazmierczak K.M."/>
            <person name="Andrzejewski T.M."/>
            <person name="Davidsen T.M."/>
            <person name="Wayne K.J."/>
            <person name="Tettelin H."/>
            <person name="Glass J.I."/>
            <person name="Rusch D."/>
            <person name="Podicherti R."/>
            <person name="Tsui H.-C.T."/>
            <person name="Winkler M.E."/>
        </authorList>
    </citation>
    <scope>NUCLEOTIDE SEQUENCE</scope>
</reference>
<dbReference type="Pfam" id="PF01209">
    <property type="entry name" value="Ubie_methyltran"/>
    <property type="match status" value="1"/>
</dbReference>
<keyword evidence="2" id="KW-0808">Transferase</keyword>
<evidence type="ECO:0008006" key="5">
    <source>
        <dbReference type="Google" id="ProtNLM"/>
    </source>
</evidence>
<organism evidence="4">
    <name type="scientific">marine metagenome</name>
    <dbReference type="NCBI Taxonomy" id="408172"/>
    <lineage>
        <taxon>unclassified sequences</taxon>
        <taxon>metagenomes</taxon>
        <taxon>ecological metagenomes</taxon>
    </lineage>
</organism>
<evidence type="ECO:0000256" key="2">
    <source>
        <dbReference type="ARBA" id="ARBA00022679"/>
    </source>
</evidence>
<dbReference type="CDD" id="cd02440">
    <property type="entry name" value="AdoMet_MTases"/>
    <property type="match status" value="1"/>
</dbReference>
<keyword evidence="1" id="KW-0489">Methyltransferase</keyword>
<dbReference type="PANTHER" id="PTHR43591:SF24">
    <property type="entry name" value="2-METHOXY-6-POLYPRENYL-1,4-BENZOQUINOL METHYLASE, MITOCHONDRIAL"/>
    <property type="match status" value="1"/>
</dbReference>
<dbReference type="GO" id="GO:0032259">
    <property type="term" value="P:methylation"/>
    <property type="evidence" value="ECO:0007669"/>
    <property type="project" value="UniProtKB-KW"/>
</dbReference>